<keyword evidence="2" id="KW-1185">Reference proteome</keyword>
<feature type="non-terminal residue" evidence="1">
    <location>
        <position position="50"/>
    </location>
</feature>
<proteinExistence type="predicted"/>
<dbReference type="HOGENOM" id="CLU_3129867_0_0_1"/>
<dbReference type="Proteomes" id="UP000054166">
    <property type="component" value="Unassembled WGS sequence"/>
</dbReference>
<reference evidence="1 2" key="1">
    <citation type="submission" date="2014-04" db="EMBL/GenBank/DDBJ databases">
        <authorList>
            <consortium name="DOE Joint Genome Institute"/>
            <person name="Kuo A."/>
            <person name="Tarkka M."/>
            <person name="Buscot F."/>
            <person name="Kohler A."/>
            <person name="Nagy L.G."/>
            <person name="Floudas D."/>
            <person name="Copeland A."/>
            <person name="Barry K.W."/>
            <person name="Cichocki N."/>
            <person name="Veneault-Fourrey C."/>
            <person name="LaButti K."/>
            <person name="Lindquist E.A."/>
            <person name="Lipzen A."/>
            <person name="Lundell T."/>
            <person name="Morin E."/>
            <person name="Murat C."/>
            <person name="Sun H."/>
            <person name="Tunlid A."/>
            <person name="Henrissat B."/>
            <person name="Grigoriev I.V."/>
            <person name="Hibbett D.S."/>
            <person name="Martin F."/>
            <person name="Nordberg H.P."/>
            <person name="Cantor M.N."/>
            <person name="Hua S.X."/>
        </authorList>
    </citation>
    <scope>NUCLEOTIDE SEQUENCE [LARGE SCALE GENOMIC DNA]</scope>
    <source>
        <strain evidence="1 2">F 1598</strain>
    </source>
</reference>
<gene>
    <name evidence="1" type="ORF">PILCRDRAFT_65890</name>
</gene>
<evidence type="ECO:0000313" key="2">
    <source>
        <dbReference type="Proteomes" id="UP000054166"/>
    </source>
</evidence>
<dbReference type="EMBL" id="KN832984">
    <property type="protein sequence ID" value="KIM85858.1"/>
    <property type="molecule type" value="Genomic_DNA"/>
</dbReference>
<accession>A0A0C3BHR0</accession>
<dbReference type="AlphaFoldDB" id="A0A0C3BHR0"/>
<protein>
    <submittedName>
        <fullName evidence="1">Uncharacterized protein</fullName>
    </submittedName>
</protein>
<reference evidence="2" key="2">
    <citation type="submission" date="2015-01" db="EMBL/GenBank/DDBJ databases">
        <title>Evolutionary Origins and Diversification of the Mycorrhizal Mutualists.</title>
        <authorList>
            <consortium name="DOE Joint Genome Institute"/>
            <consortium name="Mycorrhizal Genomics Consortium"/>
            <person name="Kohler A."/>
            <person name="Kuo A."/>
            <person name="Nagy L.G."/>
            <person name="Floudas D."/>
            <person name="Copeland A."/>
            <person name="Barry K.W."/>
            <person name="Cichocki N."/>
            <person name="Veneault-Fourrey C."/>
            <person name="LaButti K."/>
            <person name="Lindquist E.A."/>
            <person name="Lipzen A."/>
            <person name="Lundell T."/>
            <person name="Morin E."/>
            <person name="Murat C."/>
            <person name="Riley R."/>
            <person name="Ohm R."/>
            <person name="Sun H."/>
            <person name="Tunlid A."/>
            <person name="Henrissat B."/>
            <person name="Grigoriev I.V."/>
            <person name="Hibbett D.S."/>
            <person name="Martin F."/>
        </authorList>
    </citation>
    <scope>NUCLEOTIDE SEQUENCE [LARGE SCALE GENOMIC DNA]</scope>
    <source>
        <strain evidence="2">F 1598</strain>
    </source>
</reference>
<name>A0A0C3BHR0_PILCF</name>
<organism evidence="1 2">
    <name type="scientific">Piloderma croceum (strain F 1598)</name>
    <dbReference type="NCBI Taxonomy" id="765440"/>
    <lineage>
        <taxon>Eukaryota</taxon>
        <taxon>Fungi</taxon>
        <taxon>Dikarya</taxon>
        <taxon>Basidiomycota</taxon>
        <taxon>Agaricomycotina</taxon>
        <taxon>Agaricomycetes</taxon>
        <taxon>Agaricomycetidae</taxon>
        <taxon>Atheliales</taxon>
        <taxon>Atheliaceae</taxon>
        <taxon>Piloderma</taxon>
    </lineage>
</organism>
<dbReference type="InParanoid" id="A0A0C3BHR0"/>
<dbReference type="OrthoDB" id="3232711at2759"/>
<sequence>MCCPTNPPVVYRVSWLRAKARYMQWSEELQLVEYEMQWTVNWFCWKEMQW</sequence>
<evidence type="ECO:0000313" key="1">
    <source>
        <dbReference type="EMBL" id="KIM85858.1"/>
    </source>
</evidence>